<dbReference type="OrthoDB" id="2877660at2759"/>
<proteinExistence type="predicted"/>
<evidence type="ECO:0000313" key="3">
    <source>
        <dbReference type="Proteomes" id="UP000521943"/>
    </source>
</evidence>
<evidence type="ECO:0000313" key="2">
    <source>
        <dbReference type="EMBL" id="KAF6758240.1"/>
    </source>
</evidence>
<keyword evidence="1" id="KW-0175">Coiled coil</keyword>
<dbReference type="EMBL" id="JACGCI010000019">
    <property type="protein sequence ID" value="KAF6758240.1"/>
    <property type="molecule type" value="Genomic_DNA"/>
</dbReference>
<dbReference type="Proteomes" id="UP000521943">
    <property type="component" value="Unassembled WGS sequence"/>
</dbReference>
<dbReference type="AlphaFoldDB" id="A0A8H6M804"/>
<evidence type="ECO:0000256" key="1">
    <source>
        <dbReference type="SAM" id="Coils"/>
    </source>
</evidence>
<comment type="caution">
    <text evidence="2">The sequence shown here is derived from an EMBL/GenBank/DDBJ whole genome shotgun (WGS) entry which is preliminary data.</text>
</comment>
<sequence>MSCIPISGSDPFGNLSASFSGNLDSHFEFQGSQLNYHLIMQQPFKSHSGKLTLFRNGGPSALNLPAGLSESDRETLRARHQVKQALEEQLKSCKDRYAKELEVIQDAIIKVQKEFGEVYNTQSAVLRKLPNDVLGYIFQYSRQGCSVNGAKNMKMEVTVSHVCARWRSVALSMHSLWNVFRHTYDLGRRRLEDSVYERFEAYIKRSHQYPLDIWLDFTAELSVGGNIRGTHRQILHRVFDSELHRCRSIQVKVANAWHVEHFIWKMAPASVPLLEYFDIHITRGELPPRPTFYDGREWAPTVFSGGSPSLKHIRFNDLGIFQIRPPLDCITHLQLEQAHPPPFMFGPNVLETVFSLPHLETLSIYGEFFLVTPEEYELRHATPPIEANALKHFRCGEAAICGGFMPLYFLSHVAAPEVETLAFHCVTLGLVLPENVLLNSRLLTFPKVHTLSIVDMASTNSQNMFMQGLGNLTPNLKRLIFSSPPNLFAGTLEILADHFHPATSETGEVIELPIWRELEEVVLNHLLLGFSIYEVLVTGLPKLKTLFMPSCTKERLIRDVNWFIPDGVTVVTIDPATPILPRFWPPGTEREDDDDCPFVIKYKVEP</sequence>
<feature type="coiled-coil region" evidence="1">
    <location>
        <begin position="83"/>
        <end position="114"/>
    </location>
</feature>
<reference evidence="2 3" key="1">
    <citation type="submission" date="2020-07" db="EMBL/GenBank/DDBJ databases">
        <title>Comparative genomics of pyrophilous fungi reveals a link between fire events and developmental genes.</title>
        <authorList>
            <consortium name="DOE Joint Genome Institute"/>
            <person name="Steindorff A.S."/>
            <person name="Carver A."/>
            <person name="Calhoun S."/>
            <person name="Stillman K."/>
            <person name="Liu H."/>
            <person name="Lipzen A."/>
            <person name="Pangilinan J."/>
            <person name="Labutti K."/>
            <person name="Bruns T.D."/>
            <person name="Grigoriev I.V."/>
        </authorList>
    </citation>
    <scope>NUCLEOTIDE SEQUENCE [LARGE SCALE GENOMIC DNA]</scope>
    <source>
        <strain evidence="2 3">CBS 144469</strain>
    </source>
</reference>
<name>A0A8H6M804_9AGAR</name>
<keyword evidence="3" id="KW-1185">Reference proteome</keyword>
<accession>A0A8H6M804</accession>
<dbReference type="Gene3D" id="1.20.1280.50">
    <property type="match status" value="1"/>
</dbReference>
<organism evidence="2 3">
    <name type="scientific">Ephemerocybe angulata</name>
    <dbReference type="NCBI Taxonomy" id="980116"/>
    <lineage>
        <taxon>Eukaryota</taxon>
        <taxon>Fungi</taxon>
        <taxon>Dikarya</taxon>
        <taxon>Basidiomycota</taxon>
        <taxon>Agaricomycotina</taxon>
        <taxon>Agaricomycetes</taxon>
        <taxon>Agaricomycetidae</taxon>
        <taxon>Agaricales</taxon>
        <taxon>Agaricineae</taxon>
        <taxon>Psathyrellaceae</taxon>
        <taxon>Ephemerocybe</taxon>
    </lineage>
</organism>
<protein>
    <recommendedName>
        <fullName evidence="4">F-box domain-containing protein</fullName>
    </recommendedName>
</protein>
<evidence type="ECO:0008006" key="4">
    <source>
        <dbReference type="Google" id="ProtNLM"/>
    </source>
</evidence>
<gene>
    <name evidence="2" type="ORF">DFP72DRAFT_888463</name>
</gene>